<dbReference type="GO" id="GO:0004252">
    <property type="term" value="F:serine-type endopeptidase activity"/>
    <property type="evidence" value="ECO:0007669"/>
    <property type="project" value="TreeGrafter"/>
</dbReference>
<dbReference type="EMBL" id="JAWWNJ010000009">
    <property type="protein sequence ID" value="KAK7048493.1"/>
    <property type="molecule type" value="Genomic_DNA"/>
</dbReference>
<keyword evidence="4" id="KW-0378">Hydrolase</keyword>
<dbReference type="FunFam" id="3.40.50.1820:FF:000028">
    <property type="entry name" value="S9 family peptidase"/>
    <property type="match status" value="1"/>
</dbReference>
<dbReference type="AlphaFoldDB" id="A0AAW0DBK6"/>
<keyword evidence="3" id="KW-0732">Signal</keyword>
<dbReference type="InterPro" id="IPR011042">
    <property type="entry name" value="6-blade_b-propeller_TolB-like"/>
</dbReference>
<keyword evidence="2" id="KW-0645">Protease</keyword>
<dbReference type="Gene3D" id="3.40.50.1820">
    <property type="entry name" value="alpha/beta hydrolase"/>
    <property type="match status" value="1"/>
</dbReference>
<dbReference type="GO" id="GO:0006508">
    <property type="term" value="P:proteolysis"/>
    <property type="evidence" value="ECO:0007669"/>
    <property type="project" value="UniProtKB-KW"/>
</dbReference>
<reference evidence="7 8" key="1">
    <citation type="journal article" date="2024" name="J Genomics">
        <title>Draft genome sequencing and assembly of Favolaschia claudopus CIRM-BRFM 2984 isolated from oak limbs.</title>
        <authorList>
            <person name="Navarro D."/>
            <person name="Drula E."/>
            <person name="Chaduli D."/>
            <person name="Cazenave R."/>
            <person name="Ahrendt S."/>
            <person name="Wang J."/>
            <person name="Lipzen A."/>
            <person name="Daum C."/>
            <person name="Barry K."/>
            <person name="Grigoriev I.V."/>
            <person name="Favel A."/>
            <person name="Rosso M.N."/>
            <person name="Martin F."/>
        </authorList>
    </citation>
    <scope>NUCLEOTIDE SEQUENCE [LARGE SCALE GENOMIC DNA]</scope>
    <source>
        <strain evidence="7 8">CIRM-BRFM 2984</strain>
    </source>
</reference>
<dbReference type="PANTHER" id="PTHR42776:SF13">
    <property type="entry name" value="DIPEPTIDYL-PEPTIDASE 5"/>
    <property type="match status" value="1"/>
</dbReference>
<dbReference type="Pfam" id="PF00326">
    <property type="entry name" value="Peptidase_S9"/>
    <property type="match status" value="1"/>
</dbReference>
<evidence type="ECO:0000256" key="2">
    <source>
        <dbReference type="ARBA" id="ARBA00022670"/>
    </source>
</evidence>
<dbReference type="Proteomes" id="UP001362999">
    <property type="component" value="Unassembled WGS sequence"/>
</dbReference>
<dbReference type="InterPro" id="IPR001375">
    <property type="entry name" value="Peptidase_S9_cat"/>
</dbReference>
<accession>A0AAW0DBK6</accession>
<evidence type="ECO:0000256" key="3">
    <source>
        <dbReference type="ARBA" id="ARBA00022729"/>
    </source>
</evidence>
<feature type="domain" description="Peptidase S9 prolyl oligopeptidase catalytic" evidence="6">
    <location>
        <begin position="557"/>
        <end position="770"/>
    </location>
</feature>
<evidence type="ECO:0000313" key="7">
    <source>
        <dbReference type="EMBL" id="KAK7048493.1"/>
    </source>
</evidence>
<proteinExistence type="inferred from homology"/>
<dbReference type="PANTHER" id="PTHR42776">
    <property type="entry name" value="SERINE PEPTIDASE S9 FAMILY MEMBER"/>
    <property type="match status" value="1"/>
</dbReference>
<dbReference type="SUPFAM" id="SSF82171">
    <property type="entry name" value="DPP6 N-terminal domain-like"/>
    <property type="match status" value="1"/>
</dbReference>
<evidence type="ECO:0000313" key="8">
    <source>
        <dbReference type="Proteomes" id="UP001362999"/>
    </source>
</evidence>
<sequence>MRTLLRLAVSGKLASTATMRFPLGLTNLLGLSTQVAFKSTTQNPSRMPSNRVANSNFALKEGADIFSPKNLVELGRPGAGVANEAGDLVLVPFSKYSFKDKKNSKSIFLAPLESTIKPFEIPFAKGGEAFWIDSRTIAHAVEDDGNIDLYAVDLKFETNSDAVSAEAPQLIGSFPTTTATNFQYSAKTSTLVFSDNVHADGNLSTVKEQDEAWENRGNTAMVYDETYERHWDAWIGPKSSSLFSVQLARGSDGKWTMGTDFANLLKGTGHSAPVEPFGGTDDFSVAGDKVLYTTKDADLPKAWHTKQNIYIVSTIDPGNPKELTSGQQGATRSPVLNSDATKAAWLELAKDGYESDKANIVVYDLVKDVRFTITQKWDRSADSLIFSTDGKLLYLTAGDEAKVNVFVLPIPPTPAESTTHPDLPAKFEKPVVLVNSGAASGLQLLPNGRLLFSRSSLTSPNDVYVIRGLKSFEEDLQASESSLEFKGSVEQITRFTADDLKGKDLDAGEEFWFKGALDKDIQGWILRPKGWSKDDKKKWPVVLLIHGGPQGAWEDQWSTRWNPNIFAQQGYFVVAINPTGSTTFGQELTDAIKEDWGGKPFVDLRAGWKYILDTYPQIDADRAVAAGASWGGYAINWIQGHPEFGFNFKALFCHDGVFDASYNGYSTEELFFFNHEWGGRPWDPKSKELLTKYSPANYVANWSTPQLIVHGSKDYRLADTEGISAFHALQQLGIPSRLVVFPNENHWVLNHGNSLKWHYEVFKWFDEFVGEPSA</sequence>
<dbReference type="InterPro" id="IPR029058">
    <property type="entry name" value="AB_hydrolase_fold"/>
</dbReference>
<keyword evidence="8" id="KW-1185">Reference proteome</keyword>
<protein>
    <recommendedName>
        <fullName evidence="5">Dipeptidyl-peptidase V</fullName>
    </recommendedName>
</protein>
<organism evidence="7 8">
    <name type="scientific">Favolaschia claudopus</name>
    <dbReference type="NCBI Taxonomy" id="2862362"/>
    <lineage>
        <taxon>Eukaryota</taxon>
        <taxon>Fungi</taxon>
        <taxon>Dikarya</taxon>
        <taxon>Basidiomycota</taxon>
        <taxon>Agaricomycotina</taxon>
        <taxon>Agaricomycetes</taxon>
        <taxon>Agaricomycetidae</taxon>
        <taxon>Agaricales</taxon>
        <taxon>Marasmiineae</taxon>
        <taxon>Mycenaceae</taxon>
        <taxon>Favolaschia</taxon>
    </lineage>
</organism>
<evidence type="ECO:0000259" key="6">
    <source>
        <dbReference type="Pfam" id="PF00326"/>
    </source>
</evidence>
<dbReference type="SUPFAM" id="SSF53474">
    <property type="entry name" value="alpha/beta-Hydrolases"/>
    <property type="match status" value="1"/>
</dbReference>
<evidence type="ECO:0000256" key="1">
    <source>
        <dbReference type="ARBA" id="ARBA00010040"/>
    </source>
</evidence>
<comment type="caution">
    <text evidence="7">The sequence shown here is derived from an EMBL/GenBank/DDBJ whole genome shotgun (WGS) entry which is preliminary data.</text>
</comment>
<gene>
    <name evidence="7" type="ORF">R3P38DRAFT_2869716</name>
</gene>
<dbReference type="Gene3D" id="2.120.10.30">
    <property type="entry name" value="TolB, C-terminal domain"/>
    <property type="match status" value="1"/>
</dbReference>
<name>A0AAW0DBK6_9AGAR</name>
<evidence type="ECO:0000256" key="5">
    <source>
        <dbReference type="ARBA" id="ARBA00032829"/>
    </source>
</evidence>
<comment type="similarity">
    <text evidence="1">Belongs to the peptidase S9C family.</text>
</comment>
<evidence type="ECO:0000256" key="4">
    <source>
        <dbReference type="ARBA" id="ARBA00022801"/>
    </source>
</evidence>